<feature type="signal peptide" evidence="1">
    <location>
        <begin position="1"/>
        <end position="20"/>
    </location>
</feature>
<name>A0A3S4T105_9BACT</name>
<reference evidence="2 3" key="1">
    <citation type="submission" date="2018-12" db="EMBL/GenBank/DDBJ databases">
        <authorList>
            <consortium name="Pathogen Informatics"/>
        </authorList>
    </citation>
    <scope>NUCLEOTIDE SEQUENCE [LARGE SCALE GENOMIC DNA]</scope>
    <source>
        <strain evidence="2 3">NCTC13071</strain>
    </source>
</reference>
<feature type="chain" id="PRO_5018529388" description="Outer membrane protein beta-barrel domain-containing protein" evidence="1">
    <location>
        <begin position="21"/>
        <end position="198"/>
    </location>
</feature>
<organism evidence="2 3">
    <name type="scientific">Segatella oris</name>
    <dbReference type="NCBI Taxonomy" id="28135"/>
    <lineage>
        <taxon>Bacteria</taxon>
        <taxon>Pseudomonadati</taxon>
        <taxon>Bacteroidota</taxon>
        <taxon>Bacteroidia</taxon>
        <taxon>Bacteroidales</taxon>
        <taxon>Prevotellaceae</taxon>
        <taxon>Segatella</taxon>
    </lineage>
</organism>
<evidence type="ECO:0000313" key="3">
    <source>
        <dbReference type="Proteomes" id="UP000274578"/>
    </source>
</evidence>
<dbReference type="AlphaFoldDB" id="A0A3S4T105"/>
<accession>A0A3S4T105</accession>
<dbReference type="Proteomes" id="UP000274578">
    <property type="component" value="Chromosome 1"/>
</dbReference>
<sequence length="198" mass="22550">MKKIAIVILSLAFSIMNVSAQTTTDSIDKPVRNISAELLGPSNMLGVHYDSRFKGNKGWGYSVGLTWAYLSTDNFINDINRFNIISFVPRLNYLIGRKNKKLELGLGTNLGVVFGRNEYDAYKIEQQPDHSYQLVFDKHVKENRSFAFYYLFTNIGYRRQAPHGFMFHVGISTMFGFGGDHSIKNIYLSPYLGFGKSF</sequence>
<dbReference type="KEGG" id="poc:NCTC13071_00561"/>
<proteinExistence type="predicted"/>
<gene>
    <name evidence="2" type="ORF">NCTC13071_00561</name>
</gene>
<evidence type="ECO:0000313" key="2">
    <source>
        <dbReference type="EMBL" id="VEH14584.1"/>
    </source>
</evidence>
<protein>
    <recommendedName>
        <fullName evidence="4">Outer membrane protein beta-barrel domain-containing protein</fullName>
    </recommendedName>
</protein>
<evidence type="ECO:0000256" key="1">
    <source>
        <dbReference type="SAM" id="SignalP"/>
    </source>
</evidence>
<dbReference type="EMBL" id="LR134384">
    <property type="protein sequence ID" value="VEH14584.1"/>
    <property type="molecule type" value="Genomic_DNA"/>
</dbReference>
<evidence type="ECO:0008006" key="4">
    <source>
        <dbReference type="Google" id="ProtNLM"/>
    </source>
</evidence>
<dbReference type="GeneID" id="85011462"/>
<keyword evidence="1" id="KW-0732">Signal</keyword>
<dbReference type="RefSeq" id="WP_018921127.1">
    <property type="nucleotide sequence ID" value="NZ_LR134384.1"/>
</dbReference>